<dbReference type="OrthoDB" id="342696at2157"/>
<organism evidence="2 3">
    <name type="scientific">Halonotius terrestris</name>
    <dbReference type="NCBI Taxonomy" id="2487750"/>
    <lineage>
        <taxon>Archaea</taxon>
        <taxon>Methanobacteriati</taxon>
        <taxon>Methanobacteriota</taxon>
        <taxon>Stenosarchaea group</taxon>
        <taxon>Halobacteria</taxon>
        <taxon>Halobacteriales</taxon>
        <taxon>Haloferacaceae</taxon>
        <taxon>Halonotius</taxon>
    </lineage>
</organism>
<dbReference type="RefSeq" id="WP_142980418.1">
    <property type="nucleotide sequence ID" value="NZ_RKLU01000006.1"/>
</dbReference>
<feature type="transmembrane region" description="Helical" evidence="1">
    <location>
        <begin position="153"/>
        <end position="180"/>
    </location>
</feature>
<keyword evidence="3" id="KW-1185">Reference proteome</keyword>
<dbReference type="AlphaFoldDB" id="A0A8J8TAM7"/>
<accession>A0A8J8TAM7</accession>
<keyword evidence="1" id="KW-1133">Transmembrane helix</keyword>
<name>A0A8J8TAM7_9EURY</name>
<reference evidence="2" key="1">
    <citation type="submission" date="2019-02" db="EMBL/GenBank/DDBJ databases">
        <title>Halonotius sp. a new haloarchaeum isolated from saline soil.</title>
        <authorList>
            <person name="Duran-Viseras A."/>
            <person name="Sanchez-Porro C."/>
            <person name="Ventosa A."/>
        </authorList>
    </citation>
    <scope>NUCLEOTIDE SEQUENCE</scope>
    <source>
        <strain evidence="2">F15B</strain>
    </source>
</reference>
<protein>
    <submittedName>
        <fullName evidence="2">Uncharacterized protein</fullName>
    </submittedName>
</protein>
<dbReference type="EMBL" id="RKLU01000006">
    <property type="protein sequence ID" value="TQQ79149.1"/>
    <property type="molecule type" value="Genomic_DNA"/>
</dbReference>
<comment type="caution">
    <text evidence="2">The sequence shown here is derived from an EMBL/GenBank/DDBJ whole genome shotgun (WGS) entry which is preliminary data.</text>
</comment>
<dbReference type="InterPro" id="IPR036390">
    <property type="entry name" value="WH_DNA-bd_sf"/>
</dbReference>
<feature type="transmembrane region" description="Helical" evidence="1">
    <location>
        <begin position="116"/>
        <end position="141"/>
    </location>
</feature>
<evidence type="ECO:0000256" key="1">
    <source>
        <dbReference type="SAM" id="Phobius"/>
    </source>
</evidence>
<keyword evidence="1" id="KW-0472">Membrane</keyword>
<dbReference type="SUPFAM" id="SSF46785">
    <property type="entry name" value="Winged helix' DNA-binding domain"/>
    <property type="match status" value="1"/>
</dbReference>
<keyword evidence="1" id="KW-0812">Transmembrane</keyword>
<proteinExistence type="predicted"/>
<dbReference type="Proteomes" id="UP000705823">
    <property type="component" value="Unassembled WGS sequence"/>
</dbReference>
<gene>
    <name evidence="2" type="ORF">EGH24_12205</name>
</gene>
<evidence type="ECO:0000313" key="2">
    <source>
        <dbReference type="EMBL" id="TQQ79149.1"/>
    </source>
</evidence>
<evidence type="ECO:0000313" key="3">
    <source>
        <dbReference type="Proteomes" id="UP000705823"/>
    </source>
</evidence>
<sequence>MGGSLAALKSEYDGDNQSSKRVLGEYLYDRPAQWVAQQELASEVDLHSSVVSKHLDDFHEDGYILSKKVEGERHVQWDGRGAGGLGYWARELIPQQLWQAGSELRPFLTLDRLGGAYLPTLLFGLLMGVGLVMGVTTYLIAEFELGSVFGYTALDILVITGILTMTASVLLLAAILWRLFVLAVSAAGLLPSWSGSELGDESS</sequence>